<dbReference type="AlphaFoldDB" id="A0A3A4NXI1"/>
<evidence type="ECO:0000256" key="4">
    <source>
        <dbReference type="ARBA" id="ARBA00022723"/>
    </source>
</evidence>
<dbReference type="Gene3D" id="3.20.20.70">
    <property type="entry name" value="Aldolase class I"/>
    <property type="match status" value="1"/>
</dbReference>
<dbReference type="Proteomes" id="UP000265882">
    <property type="component" value="Unassembled WGS sequence"/>
</dbReference>
<evidence type="ECO:0000256" key="3">
    <source>
        <dbReference type="ARBA" id="ARBA00022691"/>
    </source>
</evidence>
<dbReference type="Pfam" id="PF04055">
    <property type="entry name" value="Radical_SAM"/>
    <property type="match status" value="1"/>
</dbReference>
<dbReference type="SFLD" id="SFLDS00029">
    <property type="entry name" value="Radical_SAM"/>
    <property type="match status" value="1"/>
</dbReference>
<keyword evidence="3" id="KW-0949">S-adenosyl-L-methionine</keyword>
<name>A0A3A4NXI1_ABYX5</name>
<evidence type="ECO:0000313" key="9">
    <source>
        <dbReference type="Proteomes" id="UP000265882"/>
    </source>
</evidence>
<organism evidence="8 9">
    <name type="scientific">Abyssobacteria bacterium (strain SURF_5)</name>
    <dbReference type="NCBI Taxonomy" id="2093360"/>
    <lineage>
        <taxon>Bacteria</taxon>
        <taxon>Pseudomonadati</taxon>
        <taxon>Candidatus Hydrogenedentota</taxon>
        <taxon>Candidatus Abyssobacteria</taxon>
    </lineage>
</organism>
<evidence type="ECO:0000256" key="5">
    <source>
        <dbReference type="ARBA" id="ARBA00023004"/>
    </source>
</evidence>
<dbReference type="GO" id="GO:0051539">
    <property type="term" value="F:4 iron, 4 sulfur cluster binding"/>
    <property type="evidence" value="ECO:0007669"/>
    <property type="project" value="UniProtKB-KW"/>
</dbReference>
<dbReference type="SUPFAM" id="SSF102114">
    <property type="entry name" value="Radical SAM enzymes"/>
    <property type="match status" value="1"/>
</dbReference>
<keyword evidence="6" id="KW-0411">Iron-sulfur</keyword>
<dbReference type="GO" id="GO:0046872">
    <property type="term" value="F:metal ion binding"/>
    <property type="evidence" value="ECO:0007669"/>
    <property type="project" value="UniProtKB-KW"/>
</dbReference>
<dbReference type="InterPro" id="IPR034391">
    <property type="entry name" value="AdoMet-like_SPASM_containing"/>
</dbReference>
<reference evidence="8 9" key="1">
    <citation type="journal article" date="2017" name="ISME J.">
        <title>Energy and carbon metabolisms in a deep terrestrial subsurface fluid microbial community.</title>
        <authorList>
            <person name="Momper L."/>
            <person name="Jungbluth S.P."/>
            <person name="Lee M.D."/>
            <person name="Amend J.P."/>
        </authorList>
    </citation>
    <scope>NUCLEOTIDE SEQUENCE [LARGE SCALE GENOMIC DNA]</scope>
    <source>
        <strain evidence="8">SURF_5</strain>
    </source>
</reference>
<evidence type="ECO:0000256" key="6">
    <source>
        <dbReference type="ARBA" id="ARBA00023014"/>
    </source>
</evidence>
<dbReference type="Pfam" id="PF13186">
    <property type="entry name" value="SPASM"/>
    <property type="match status" value="1"/>
</dbReference>
<evidence type="ECO:0000313" key="8">
    <source>
        <dbReference type="EMBL" id="RJP23285.1"/>
    </source>
</evidence>
<dbReference type="PANTHER" id="PTHR11228">
    <property type="entry name" value="RADICAL SAM DOMAIN PROTEIN"/>
    <property type="match status" value="1"/>
</dbReference>
<protein>
    <submittedName>
        <fullName evidence="8">Radical SAM protein</fullName>
    </submittedName>
</protein>
<dbReference type="EMBL" id="QZKU01000047">
    <property type="protein sequence ID" value="RJP23285.1"/>
    <property type="molecule type" value="Genomic_DNA"/>
</dbReference>
<dbReference type="CDD" id="cd01335">
    <property type="entry name" value="Radical_SAM"/>
    <property type="match status" value="1"/>
</dbReference>
<dbReference type="GO" id="GO:0003824">
    <property type="term" value="F:catalytic activity"/>
    <property type="evidence" value="ECO:0007669"/>
    <property type="project" value="InterPro"/>
</dbReference>
<dbReference type="InterPro" id="IPR058240">
    <property type="entry name" value="rSAM_sf"/>
</dbReference>
<dbReference type="SFLD" id="SFLDG01387">
    <property type="entry name" value="BtrN-like_SPASM_domain_contain"/>
    <property type="match status" value="1"/>
</dbReference>
<dbReference type="CDD" id="cd21109">
    <property type="entry name" value="SPASM"/>
    <property type="match status" value="1"/>
</dbReference>
<dbReference type="SFLD" id="SFLDG01386">
    <property type="entry name" value="main_SPASM_domain-containing"/>
    <property type="match status" value="1"/>
</dbReference>
<keyword evidence="5" id="KW-0408">Iron</keyword>
<gene>
    <name evidence="8" type="ORF">C4520_06455</name>
</gene>
<keyword evidence="2" id="KW-0004">4Fe-4S</keyword>
<dbReference type="InterPro" id="IPR023885">
    <property type="entry name" value="4Fe4S-binding_SPASM_dom"/>
</dbReference>
<dbReference type="PANTHER" id="PTHR11228:SF7">
    <property type="entry name" value="PQQA PEPTIDE CYCLASE"/>
    <property type="match status" value="1"/>
</dbReference>
<accession>A0A3A4NXI1</accession>
<evidence type="ECO:0000259" key="7">
    <source>
        <dbReference type="PROSITE" id="PS51918"/>
    </source>
</evidence>
<dbReference type="InterPro" id="IPR007197">
    <property type="entry name" value="rSAM"/>
</dbReference>
<evidence type="ECO:0000256" key="2">
    <source>
        <dbReference type="ARBA" id="ARBA00022485"/>
    </source>
</evidence>
<keyword evidence="4" id="KW-0479">Metal-binding</keyword>
<dbReference type="InterPro" id="IPR013785">
    <property type="entry name" value="Aldolase_TIM"/>
</dbReference>
<dbReference type="PROSITE" id="PS51918">
    <property type="entry name" value="RADICAL_SAM"/>
    <property type="match status" value="1"/>
</dbReference>
<dbReference type="InterPro" id="IPR050377">
    <property type="entry name" value="Radical_SAM_PqqE_MftC-like"/>
</dbReference>
<proteinExistence type="predicted"/>
<evidence type="ECO:0000256" key="1">
    <source>
        <dbReference type="ARBA" id="ARBA00001966"/>
    </source>
</evidence>
<dbReference type="SFLD" id="SFLDG01067">
    <property type="entry name" value="SPASM/twitch_domain_containing"/>
    <property type="match status" value="1"/>
</dbReference>
<comment type="cofactor">
    <cofactor evidence="1">
        <name>[4Fe-4S] cluster</name>
        <dbReference type="ChEBI" id="CHEBI:49883"/>
    </cofactor>
</comment>
<feature type="domain" description="Radical SAM core" evidence="7">
    <location>
        <begin position="69"/>
        <end position="299"/>
    </location>
</feature>
<sequence>MGEHDAKLKRIRISHDCLECIHCRKGKVMKNGDVLARCKLRERTYIMDNMLDACPQHRFKLFEQRDKRAFLPYHIWIEITNTCNLKCRMCGQRGTYGYLNSPGLNMHRKNLSVEAWKQFIDDVRCFRPIILLRGGEPLLYPGIADVMRHISESNLFLSMDTNGTQLKRYAHEVAKYVDHINVSIDGPREVHDLIRGVPGTFDAAREGIAAVQAAQKELRIHRVQPISLNFVVSPDNYEAIPEMAHVAAELGVRDVMLTLCFFYSEAMEKDYEESLKRDFDVASRAGKGFRKEQRKIDARLLAGNIRSLLDHDKINFNLMPYLDDEALGNWFDEPSLLVSYDRCYAPWFLVNVMPDGDVNFCADIGDYVIGNVTQNSLLEIWTNEKAERFRERILKERFSICRRCVVNFLYPGNRCTALAGLRTASAIIKCGLKTPFFRKYWQKHEWLTHSFY</sequence>
<comment type="caution">
    <text evidence="8">The sequence shown here is derived from an EMBL/GenBank/DDBJ whole genome shotgun (WGS) entry which is preliminary data.</text>
</comment>